<dbReference type="InterPro" id="IPR025836">
    <property type="entry name" value="Zn_knuckle_CX2CX4HX4C"/>
</dbReference>
<feature type="domain" description="DUF4283" evidence="4">
    <location>
        <begin position="24"/>
        <end position="102"/>
    </location>
</feature>
<dbReference type="InterPro" id="IPR025558">
    <property type="entry name" value="DUF4283"/>
</dbReference>
<feature type="domain" description="RNase H type-1" evidence="2">
    <location>
        <begin position="1403"/>
        <end position="1521"/>
    </location>
</feature>
<dbReference type="InterPro" id="IPR026960">
    <property type="entry name" value="RVT-Znf"/>
</dbReference>
<dbReference type="EMBL" id="WJXA01000001">
    <property type="protein sequence ID" value="KAF7154021.1"/>
    <property type="molecule type" value="Genomic_DNA"/>
</dbReference>
<keyword evidence="7" id="KW-1185">Reference proteome</keyword>
<evidence type="ECO:0000313" key="7">
    <source>
        <dbReference type="Proteomes" id="UP000626092"/>
    </source>
</evidence>
<dbReference type="OrthoDB" id="1750790at2759"/>
<evidence type="ECO:0000259" key="2">
    <source>
        <dbReference type="Pfam" id="PF13456"/>
    </source>
</evidence>
<dbReference type="PANTHER" id="PTHR33116:SF86">
    <property type="entry name" value="REVERSE TRANSCRIPTASE DOMAIN-CONTAINING PROTEIN"/>
    <property type="match status" value="1"/>
</dbReference>
<evidence type="ECO:0000259" key="5">
    <source>
        <dbReference type="Pfam" id="PF14392"/>
    </source>
</evidence>
<gene>
    <name evidence="6" type="ORF">RHSIM_Rhsim01G0165600</name>
</gene>
<feature type="compositionally biased region" description="Polar residues" evidence="1">
    <location>
        <begin position="404"/>
        <end position="422"/>
    </location>
</feature>
<evidence type="ECO:0008006" key="8">
    <source>
        <dbReference type="Google" id="ProtNLM"/>
    </source>
</evidence>
<name>A0A834HG94_RHOSS</name>
<comment type="caution">
    <text evidence="6">The sequence shown here is derived from an EMBL/GenBank/DDBJ whole genome shotgun (WGS) entry which is preliminary data.</text>
</comment>
<feature type="region of interest" description="Disordered" evidence="1">
    <location>
        <begin position="343"/>
        <end position="373"/>
    </location>
</feature>
<protein>
    <recommendedName>
        <fullName evidence="8">Reverse transcriptase</fullName>
    </recommendedName>
</protein>
<reference evidence="6" key="1">
    <citation type="submission" date="2019-11" db="EMBL/GenBank/DDBJ databases">
        <authorList>
            <person name="Liu Y."/>
            <person name="Hou J."/>
            <person name="Li T.-Q."/>
            <person name="Guan C.-H."/>
            <person name="Wu X."/>
            <person name="Wu H.-Z."/>
            <person name="Ling F."/>
            <person name="Zhang R."/>
            <person name="Shi X.-G."/>
            <person name="Ren J.-P."/>
            <person name="Chen E.-F."/>
            <person name="Sun J.-M."/>
        </authorList>
    </citation>
    <scope>NUCLEOTIDE SEQUENCE</scope>
    <source>
        <strain evidence="6">Adult_tree_wgs_1</strain>
        <tissue evidence="6">Leaves</tissue>
    </source>
</reference>
<dbReference type="InterPro" id="IPR036691">
    <property type="entry name" value="Endo/exonu/phosph_ase_sf"/>
</dbReference>
<dbReference type="Gene3D" id="3.60.10.10">
    <property type="entry name" value="Endonuclease/exonuclease/phosphatase"/>
    <property type="match status" value="1"/>
</dbReference>
<evidence type="ECO:0000313" key="6">
    <source>
        <dbReference type="EMBL" id="KAF7154021.1"/>
    </source>
</evidence>
<dbReference type="SUPFAM" id="SSF53098">
    <property type="entry name" value="Ribonuclease H-like"/>
    <property type="match status" value="1"/>
</dbReference>
<dbReference type="GO" id="GO:0003676">
    <property type="term" value="F:nucleic acid binding"/>
    <property type="evidence" value="ECO:0007669"/>
    <property type="project" value="InterPro"/>
</dbReference>
<feature type="domain" description="Reverse transcriptase zinc-binding" evidence="3">
    <location>
        <begin position="1216"/>
        <end position="1290"/>
    </location>
</feature>
<dbReference type="Proteomes" id="UP000626092">
    <property type="component" value="Unassembled WGS sequence"/>
</dbReference>
<feature type="compositionally biased region" description="Basic and acidic residues" evidence="1">
    <location>
        <begin position="304"/>
        <end position="314"/>
    </location>
</feature>
<accession>A0A834HG94</accession>
<evidence type="ECO:0000259" key="3">
    <source>
        <dbReference type="Pfam" id="PF13966"/>
    </source>
</evidence>
<proteinExistence type="predicted"/>
<dbReference type="PANTHER" id="PTHR33116">
    <property type="entry name" value="REVERSE TRANSCRIPTASE ZINC-BINDING DOMAIN-CONTAINING PROTEIN-RELATED-RELATED"/>
    <property type="match status" value="1"/>
</dbReference>
<dbReference type="SUPFAM" id="SSF56219">
    <property type="entry name" value="DNase I-like"/>
    <property type="match status" value="1"/>
</dbReference>
<dbReference type="CDD" id="cd06222">
    <property type="entry name" value="RNase_H_like"/>
    <property type="match status" value="1"/>
</dbReference>
<organism evidence="6 7">
    <name type="scientific">Rhododendron simsii</name>
    <name type="common">Sims's rhododendron</name>
    <dbReference type="NCBI Taxonomy" id="118357"/>
    <lineage>
        <taxon>Eukaryota</taxon>
        <taxon>Viridiplantae</taxon>
        <taxon>Streptophyta</taxon>
        <taxon>Embryophyta</taxon>
        <taxon>Tracheophyta</taxon>
        <taxon>Spermatophyta</taxon>
        <taxon>Magnoliopsida</taxon>
        <taxon>eudicotyledons</taxon>
        <taxon>Gunneridae</taxon>
        <taxon>Pentapetalae</taxon>
        <taxon>asterids</taxon>
        <taxon>Ericales</taxon>
        <taxon>Ericaceae</taxon>
        <taxon>Ericoideae</taxon>
        <taxon>Rhodoreae</taxon>
        <taxon>Rhododendron</taxon>
    </lineage>
</organism>
<dbReference type="InterPro" id="IPR012337">
    <property type="entry name" value="RNaseH-like_sf"/>
</dbReference>
<dbReference type="Gene3D" id="3.30.420.10">
    <property type="entry name" value="Ribonuclease H-like superfamily/Ribonuclease H"/>
    <property type="match status" value="1"/>
</dbReference>
<dbReference type="InterPro" id="IPR002156">
    <property type="entry name" value="RNaseH_domain"/>
</dbReference>
<feature type="region of interest" description="Disordered" evidence="1">
    <location>
        <begin position="284"/>
        <end position="329"/>
    </location>
</feature>
<evidence type="ECO:0000256" key="1">
    <source>
        <dbReference type="SAM" id="MobiDB-lite"/>
    </source>
</evidence>
<dbReference type="GO" id="GO:0004523">
    <property type="term" value="F:RNA-DNA hybrid ribonuclease activity"/>
    <property type="evidence" value="ECO:0007669"/>
    <property type="project" value="InterPro"/>
</dbReference>
<evidence type="ECO:0000259" key="4">
    <source>
        <dbReference type="Pfam" id="PF14111"/>
    </source>
</evidence>
<sequence>MAASPDSLSLDASSDGSNEYPNFILVGKIISNRSPNRQGVFNIINKAWRTRGNFSISVWKNSLYAFTFDLEEDLNKIKDQAPWSVMGGLLILTRWDHDKSVEELDFSSSPFWVQVHGLPLGQMNRKNGSLIASMIGQEVVQGNTSFSSAKFQGYLCLRVIIDITKPLKKGFFLKREGKEDLWIKFKYERLSDFCYVCGKIGHGSSGDHSNLEYGSYLRAEISIIETINQGTRAPSPPSSLPKNLIVAVDLLDKVVRDPPENVALEGTDGIRISSPLGESTIMVHGKPTIGTEGPFRATCPPTSHLERSEDKRGNDPFSPLSVSQSPPITLSVGGPITPLLPGLNLAQVGPSEPSPKPDYFVEEPPDSPVHGEPLIPLTHIFHKRPSQLFNPPPFITSEPPFSPPSASHTLTQKSPVSQPKTSTVGLSTVFENLLCLKRKTPSSSPSFSLPSKLQRSDNPNLVAMRFVPIDEIVTPIVDGETILPDSTGCERTRRVVNCRAGGTLSKGKKLCDVLVNSSFNQNQFDLLAYPMEVTSINSVDPPQSYHGELDDKKALGGRPVSALRLESFNTLILDCYLMDLECKGLSYTWTNNRVGSDNIRERIDRALANVDWRLMFPYAQVFQDAIIGSDHSLIPLQFCVPLSHVPKVFKFESMWVTSPNCLQVIQDSWSTQVQGSAMFRWNSKLKILRKALKEWNRKEFRNNKICLGQLRNQLNSVQQLAPSEDNLVVQAGIQEAIEVVLAREEMYLHQRSRVNWLNHGDRNSSFFHASMIQRRQRNQILRLKTANGNWKDTDDGIDHEIASYFSSIFHDDGPMDMASVLAHVPLSITEETNTLLLRPVEDHEIKDATFQMGALKAPGSDGFPGLFFQKFWEVIKGDTCAAIKSFFSGNYLLKKLNHTNIVLVPKIPHPEALPHFRPISLFNFSVKIISKVMANRLKKILNEIISPHQSAFVPGPRNNLFSGIIIKRGCPLLSHLLFADDALLFSSMDFRSISHIKALLDQFCVASGQLINFDKSSVCFSTNTISTTRRTLCDHLQIPLMDMDAKYLGLPFFWGRSKTEAYSYLNERALSKMQGWKSKRLNSAGREVMLKHVVQAVPCYAMSCFLLSKKFCKNLNRNIRKFFWSGSPEDMKIHWVGGDDFFDFINTTSGASSIPKLNQVLSEEEALSISCIPISKTGIEDSMLWDFTTNGKYSVKSGYHKTWNDLILSKPEKPTTSINPPFAFWKFLWNLSIPPKLKHFWWKVCRNHLATKENLVRRNCANTPICPRCGKHSESIEHLLCHCKWAKKVWFKSPISGGFFPNNINSALSWSIAAKEEMDKGSWSNDFLAKAIFIAWYIWIARNEMVFQGKTVPPHGALARALGAWGEFTAAKEAVQIHASPSNRPPQAPKIWTAPPPDMLKINCDASWIDSAQKSWGGIIPRNSRGCLLDGRRFCISANSAFIAEASIFREACLFAKALNLRNVSIESDCASLISLSVSELVPPLEVLALITDIRKIGAELELSFCWTPREGNEAAHWIASSRASTLGCNWVSFPPIPLLNILCKDASVYQ</sequence>
<feature type="region of interest" description="Disordered" evidence="1">
    <location>
        <begin position="388"/>
        <end position="422"/>
    </location>
</feature>
<dbReference type="Pfam" id="PF14111">
    <property type="entry name" value="DUF4283"/>
    <property type="match status" value="1"/>
</dbReference>
<dbReference type="InterPro" id="IPR044730">
    <property type="entry name" value="RNase_H-like_dom_plant"/>
</dbReference>
<dbReference type="Pfam" id="PF14392">
    <property type="entry name" value="zf-CCHC_4"/>
    <property type="match status" value="1"/>
</dbReference>
<feature type="domain" description="Zinc knuckle CX2CX4HX4C" evidence="5">
    <location>
        <begin position="161"/>
        <end position="203"/>
    </location>
</feature>
<dbReference type="Pfam" id="PF13456">
    <property type="entry name" value="RVT_3"/>
    <property type="match status" value="1"/>
</dbReference>
<dbReference type="InterPro" id="IPR036397">
    <property type="entry name" value="RNaseH_sf"/>
</dbReference>
<dbReference type="Pfam" id="PF13966">
    <property type="entry name" value="zf-RVT"/>
    <property type="match status" value="1"/>
</dbReference>